<gene>
    <name evidence="1" type="ORF">NVIE_019350</name>
</gene>
<dbReference type="HOGENOM" id="CLU_2581539_0_0_2"/>
<dbReference type="KEGG" id="nvn:NVIE_019350"/>
<dbReference type="Proteomes" id="UP000027093">
    <property type="component" value="Chromosome"/>
</dbReference>
<reference evidence="1 2" key="1">
    <citation type="journal article" date="2014" name="Int. J. Syst. Evol. Microbiol.">
        <title>Nitrososphaera viennensis gen. nov., sp. nov., an aerobic and mesophilic, ammonia-oxidizing archaeon from soil and a member of the archaeal phylum Thaumarchaeota.</title>
        <authorList>
            <person name="Stieglmeier M."/>
            <person name="Klingl A."/>
            <person name="Alves R.J."/>
            <person name="Rittmann S.K."/>
            <person name="Melcher M."/>
            <person name="Leisch N."/>
            <person name="Schleper C."/>
        </authorList>
    </citation>
    <scope>NUCLEOTIDE SEQUENCE [LARGE SCALE GENOMIC DNA]</scope>
    <source>
        <strain evidence="1">EN76</strain>
    </source>
</reference>
<proteinExistence type="predicted"/>
<evidence type="ECO:0000313" key="1">
    <source>
        <dbReference type="EMBL" id="AIC16193.1"/>
    </source>
</evidence>
<protein>
    <submittedName>
        <fullName evidence="1">Uncharacterized protein</fullName>
    </submittedName>
</protein>
<name>A0A060HL18_9ARCH</name>
<dbReference type="AlphaFoldDB" id="A0A060HL18"/>
<evidence type="ECO:0000313" key="2">
    <source>
        <dbReference type="Proteomes" id="UP000027093"/>
    </source>
</evidence>
<accession>A0A060HL18</accession>
<dbReference type="EMBL" id="CP007536">
    <property type="protein sequence ID" value="AIC16193.1"/>
    <property type="molecule type" value="Genomic_DNA"/>
</dbReference>
<dbReference type="OrthoDB" id="5746at2157"/>
<sequence length="82" mass="9231">MRLFGWKPKGKMYSLRCGQCGEGFLSSYHLEAPICGKCLQKAKSLNSTIEHEKQCAGCGAQGVIYGKQYCYSCYFGFQKKQQ</sequence>
<keyword evidence="2" id="KW-1185">Reference proteome</keyword>
<organism evidence="1 2">
    <name type="scientific">Nitrososphaera viennensis EN76</name>
    <dbReference type="NCBI Taxonomy" id="926571"/>
    <lineage>
        <taxon>Archaea</taxon>
        <taxon>Nitrososphaerota</taxon>
        <taxon>Nitrososphaeria</taxon>
        <taxon>Nitrososphaerales</taxon>
        <taxon>Nitrososphaeraceae</taxon>
        <taxon>Nitrososphaera</taxon>
    </lineage>
</organism>